<sequence length="588" mass="68028">MLMILIYFTLISGTLVASEICSVCKCVFADVRRVDADLAEDVEIMTFKYKMETLEPYNSNVTYKSVKKYFHVDCSSDSNVGQMNNLEWPKLDVLGIIGNFRRSKWKKLEFFPDHIKGQIVVLSLSENKISEIEPNELDDFQNLKMLNLTGNQMEIVKKHSFAKLNNLKMLDLSNNIITQIEDWAFYETQLKYLNLSGNLLTYLTPDSLQGLGNVLMLDVSDNNLIKLPENFAIRLKSLTFLSLNRNSFTNLPEMPKDLKKVYVRRNQLDELRLSHSQLQILDVGSNNIASLANLHTPALKVIKADNNNLTNLLQLNSKGIVIMDLSNNKFTTVPQDITVDRFYFLERLYMDGNFITNASFPFQPEPFQNLRTLSFSKCSLEVLSKTMFSGVFPRNKIDCFRSHGISLDFSHNFINQIDNDAFQNYPICSIDLSNNKLRTISESFVPWKKMSHVNLQKNPWHCDCSIQWMLDNYMTFMYKNYPKYLHELRCETPLRYNNKIFVFWYNKTDDVFCKSGPSSLYFDVINGRTIEVWTASAVACIVLACIIILIALAITILLCMKPQKRRRQPKKINQVTNNYKPVLQNPKE</sequence>
<evidence type="ECO:0000313" key="6">
    <source>
        <dbReference type="Proteomes" id="UP001359485"/>
    </source>
</evidence>
<keyword evidence="3" id="KW-1133">Transmembrane helix</keyword>
<comment type="caution">
    <text evidence="5">The sequence shown here is derived from an EMBL/GenBank/DDBJ whole genome shotgun (WGS) entry which is preliminary data.</text>
</comment>
<dbReference type="PANTHER" id="PTHR24366">
    <property type="entry name" value="IG(IMMUNOGLOBULIN) AND LRR(LEUCINE RICH REPEAT) DOMAINS"/>
    <property type="match status" value="1"/>
</dbReference>
<feature type="signal peptide" evidence="4">
    <location>
        <begin position="1"/>
        <end position="17"/>
    </location>
</feature>
<gene>
    <name evidence="5" type="ORF">RUM44_004257</name>
</gene>
<protein>
    <submittedName>
        <fullName evidence="5">Uncharacterized protein</fullName>
    </submittedName>
</protein>
<dbReference type="EMBL" id="JAWJWF010000004">
    <property type="protein sequence ID" value="KAK6633650.1"/>
    <property type="molecule type" value="Genomic_DNA"/>
</dbReference>
<feature type="chain" id="PRO_5046149567" evidence="4">
    <location>
        <begin position="18"/>
        <end position="588"/>
    </location>
</feature>
<reference evidence="5 6" key="1">
    <citation type="submission" date="2023-09" db="EMBL/GenBank/DDBJ databases">
        <title>Genomes of two closely related lineages of the louse Polyplax serrata with different host specificities.</title>
        <authorList>
            <person name="Martinu J."/>
            <person name="Tarabai H."/>
            <person name="Stefka J."/>
            <person name="Hypsa V."/>
        </authorList>
    </citation>
    <scope>NUCLEOTIDE SEQUENCE [LARGE SCALE GENOMIC DNA]</scope>
    <source>
        <strain evidence="5">98ZLc_SE</strain>
    </source>
</reference>
<name>A0ABR1B2C2_POLSC</name>
<evidence type="ECO:0000256" key="4">
    <source>
        <dbReference type="SAM" id="SignalP"/>
    </source>
</evidence>
<dbReference type="InterPro" id="IPR001611">
    <property type="entry name" value="Leu-rich_rpt"/>
</dbReference>
<proteinExistence type="predicted"/>
<accession>A0ABR1B2C2</accession>
<keyword evidence="3" id="KW-0472">Membrane</keyword>
<dbReference type="SMART" id="SM00369">
    <property type="entry name" value="LRR_TYP"/>
    <property type="match status" value="9"/>
</dbReference>
<evidence type="ECO:0000256" key="1">
    <source>
        <dbReference type="ARBA" id="ARBA00022614"/>
    </source>
</evidence>
<dbReference type="PANTHER" id="PTHR24366:SF96">
    <property type="entry name" value="LEUCINE RICH REPEAT CONTAINING 53"/>
    <property type="match status" value="1"/>
</dbReference>
<keyword evidence="6" id="KW-1185">Reference proteome</keyword>
<dbReference type="SMART" id="SM00365">
    <property type="entry name" value="LRR_SD22"/>
    <property type="match status" value="2"/>
</dbReference>
<organism evidence="5 6">
    <name type="scientific">Polyplax serrata</name>
    <name type="common">Common mouse louse</name>
    <dbReference type="NCBI Taxonomy" id="468196"/>
    <lineage>
        <taxon>Eukaryota</taxon>
        <taxon>Metazoa</taxon>
        <taxon>Ecdysozoa</taxon>
        <taxon>Arthropoda</taxon>
        <taxon>Hexapoda</taxon>
        <taxon>Insecta</taxon>
        <taxon>Pterygota</taxon>
        <taxon>Neoptera</taxon>
        <taxon>Paraneoptera</taxon>
        <taxon>Psocodea</taxon>
        <taxon>Troctomorpha</taxon>
        <taxon>Phthiraptera</taxon>
        <taxon>Anoplura</taxon>
        <taxon>Polyplacidae</taxon>
        <taxon>Polyplax</taxon>
    </lineage>
</organism>
<dbReference type="Gene3D" id="3.80.10.10">
    <property type="entry name" value="Ribonuclease Inhibitor"/>
    <property type="match status" value="3"/>
</dbReference>
<keyword evidence="4" id="KW-0732">Signal</keyword>
<dbReference type="InterPro" id="IPR003591">
    <property type="entry name" value="Leu-rich_rpt_typical-subtyp"/>
</dbReference>
<dbReference type="Proteomes" id="UP001359485">
    <property type="component" value="Unassembled WGS sequence"/>
</dbReference>
<dbReference type="SUPFAM" id="SSF52058">
    <property type="entry name" value="L domain-like"/>
    <property type="match status" value="1"/>
</dbReference>
<feature type="transmembrane region" description="Helical" evidence="3">
    <location>
        <begin position="532"/>
        <end position="560"/>
    </location>
</feature>
<evidence type="ECO:0000256" key="3">
    <source>
        <dbReference type="SAM" id="Phobius"/>
    </source>
</evidence>
<dbReference type="PROSITE" id="PS51450">
    <property type="entry name" value="LRR"/>
    <property type="match status" value="2"/>
</dbReference>
<dbReference type="InterPro" id="IPR032675">
    <property type="entry name" value="LRR_dom_sf"/>
</dbReference>
<evidence type="ECO:0000256" key="2">
    <source>
        <dbReference type="ARBA" id="ARBA00022737"/>
    </source>
</evidence>
<keyword evidence="2" id="KW-0677">Repeat</keyword>
<dbReference type="Pfam" id="PF13855">
    <property type="entry name" value="LRR_8"/>
    <property type="match status" value="3"/>
</dbReference>
<dbReference type="SMART" id="SM00364">
    <property type="entry name" value="LRR_BAC"/>
    <property type="match status" value="5"/>
</dbReference>
<keyword evidence="1" id="KW-0433">Leucine-rich repeat</keyword>
<keyword evidence="3" id="KW-0812">Transmembrane</keyword>
<evidence type="ECO:0000313" key="5">
    <source>
        <dbReference type="EMBL" id="KAK6633650.1"/>
    </source>
</evidence>